<evidence type="ECO:0000313" key="3">
    <source>
        <dbReference type="Proteomes" id="UP000516117"/>
    </source>
</evidence>
<feature type="region of interest" description="Disordered" evidence="1">
    <location>
        <begin position="28"/>
        <end position="124"/>
    </location>
</feature>
<dbReference type="Proteomes" id="UP000516117">
    <property type="component" value="Chromosome"/>
</dbReference>
<dbReference type="KEGG" id="tdf:H9L22_16095"/>
<proteinExistence type="predicted"/>
<gene>
    <name evidence="2" type="ORF">H9L22_16095</name>
</gene>
<evidence type="ECO:0000313" key="2">
    <source>
        <dbReference type="EMBL" id="QNP55655.1"/>
    </source>
</evidence>
<dbReference type="RefSeq" id="WP_187720784.1">
    <property type="nucleotide sequence ID" value="NZ_BAABBL010000005.1"/>
</dbReference>
<protein>
    <submittedName>
        <fullName evidence="2">Uncharacterized protein</fullName>
    </submittedName>
</protein>
<dbReference type="AlphaFoldDB" id="A0A7H0H539"/>
<name>A0A7H0H539_9ACTN</name>
<accession>A0A7H0H539</accession>
<feature type="compositionally biased region" description="Low complexity" evidence="1">
    <location>
        <begin position="53"/>
        <end position="63"/>
    </location>
</feature>
<feature type="compositionally biased region" description="Basic and acidic residues" evidence="1">
    <location>
        <begin position="93"/>
        <end position="107"/>
    </location>
</feature>
<organism evidence="2 3">
    <name type="scientific">Tessaracoccus defluvii</name>
    <dbReference type="NCBI Taxonomy" id="1285901"/>
    <lineage>
        <taxon>Bacteria</taxon>
        <taxon>Bacillati</taxon>
        <taxon>Actinomycetota</taxon>
        <taxon>Actinomycetes</taxon>
        <taxon>Propionibacteriales</taxon>
        <taxon>Propionibacteriaceae</taxon>
        <taxon>Tessaracoccus</taxon>
    </lineage>
</organism>
<feature type="compositionally biased region" description="Polar residues" evidence="1">
    <location>
        <begin position="64"/>
        <end position="84"/>
    </location>
</feature>
<keyword evidence="3" id="KW-1185">Reference proteome</keyword>
<reference evidence="2 3" key="1">
    <citation type="submission" date="2020-08" db="EMBL/GenBank/DDBJ databases">
        <title>Genome sequence of Tessaracoccus defluvii JCM 17540T.</title>
        <authorList>
            <person name="Hyun D.-W."/>
            <person name="Bae J.-W."/>
        </authorList>
    </citation>
    <scope>NUCLEOTIDE SEQUENCE [LARGE SCALE GENOMIC DNA]</scope>
    <source>
        <strain evidence="2 3">JCM 17540</strain>
    </source>
</reference>
<evidence type="ECO:0000256" key="1">
    <source>
        <dbReference type="SAM" id="MobiDB-lite"/>
    </source>
</evidence>
<sequence length="124" mass="12901">MRTTRWMVAALVAALVILLGWQVLTFASPDRPPTSEPAIVVGDTPSPLPHPVASPTAAVPAPSGSETPAITATPLGTTPVTRPTGTAAPADTSKPKPVERATPHRADDDDDDDDDELDDETDDD</sequence>
<dbReference type="EMBL" id="CP060789">
    <property type="protein sequence ID" value="QNP55655.1"/>
    <property type="molecule type" value="Genomic_DNA"/>
</dbReference>
<feature type="compositionally biased region" description="Acidic residues" evidence="1">
    <location>
        <begin position="108"/>
        <end position="124"/>
    </location>
</feature>